<accession>A0A4Z2J5D7</accession>
<protein>
    <submittedName>
        <fullName evidence="2">Uncharacterized protein</fullName>
    </submittedName>
</protein>
<evidence type="ECO:0000256" key="1">
    <source>
        <dbReference type="SAM" id="MobiDB-lite"/>
    </source>
</evidence>
<name>A0A4Z2J5D7_9TELE</name>
<sequence>MAPLREVPFPLSGAAAISRGPARPRRSPLSRRPTKDPESILVPRRATCDRTARRRAACHRLCVHHILSSGEPNAPTAAACTRWPRRRSLVLNGQPRVHTESHRAGWRSTEVDGEVEGKSTHSLPMATKQWLHTQPLTQTGQYCCSKGVYLDTKSCDLW</sequence>
<gene>
    <name evidence="2" type="ORF">EYF80_004748</name>
</gene>
<evidence type="ECO:0000313" key="3">
    <source>
        <dbReference type="Proteomes" id="UP000314294"/>
    </source>
</evidence>
<organism evidence="2 3">
    <name type="scientific">Liparis tanakae</name>
    <name type="common">Tanaka's snailfish</name>
    <dbReference type="NCBI Taxonomy" id="230148"/>
    <lineage>
        <taxon>Eukaryota</taxon>
        <taxon>Metazoa</taxon>
        <taxon>Chordata</taxon>
        <taxon>Craniata</taxon>
        <taxon>Vertebrata</taxon>
        <taxon>Euteleostomi</taxon>
        <taxon>Actinopterygii</taxon>
        <taxon>Neopterygii</taxon>
        <taxon>Teleostei</taxon>
        <taxon>Neoteleostei</taxon>
        <taxon>Acanthomorphata</taxon>
        <taxon>Eupercaria</taxon>
        <taxon>Perciformes</taxon>
        <taxon>Cottioidei</taxon>
        <taxon>Cottales</taxon>
        <taxon>Liparidae</taxon>
        <taxon>Liparis</taxon>
    </lineage>
</organism>
<dbReference type="EMBL" id="SRLO01000023">
    <property type="protein sequence ID" value="TNN85094.1"/>
    <property type="molecule type" value="Genomic_DNA"/>
</dbReference>
<dbReference type="Proteomes" id="UP000314294">
    <property type="component" value="Unassembled WGS sequence"/>
</dbReference>
<reference evidence="2 3" key="1">
    <citation type="submission" date="2019-03" db="EMBL/GenBank/DDBJ databases">
        <title>First draft genome of Liparis tanakae, snailfish: a comprehensive survey of snailfish specific genes.</title>
        <authorList>
            <person name="Kim W."/>
            <person name="Song I."/>
            <person name="Jeong J.-H."/>
            <person name="Kim D."/>
            <person name="Kim S."/>
            <person name="Ryu S."/>
            <person name="Song J.Y."/>
            <person name="Lee S.K."/>
        </authorList>
    </citation>
    <scope>NUCLEOTIDE SEQUENCE [LARGE SCALE GENOMIC DNA]</scope>
    <source>
        <tissue evidence="2">Muscle</tissue>
    </source>
</reference>
<dbReference type="AlphaFoldDB" id="A0A4Z2J5D7"/>
<keyword evidence="3" id="KW-1185">Reference proteome</keyword>
<proteinExistence type="predicted"/>
<feature type="region of interest" description="Disordered" evidence="1">
    <location>
        <begin position="15"/>
        <end position="39"/>
    </location>
</feature>
<evidence type="ECO:0000313" key="2">
    <source>
        <dbReference type="EMBL" id="TNN85094.1"/>
    </source>
</evidence>
<comment type="caution">
    <text evidence="2">The sequence shown here is derived from an EMBL/GenBank/DDBJ whole genome shotgun (WGS) entry which is preliminary data.</text>
</comment>